<evidence type="ECO:0000313" key="2">
    <source>
        <dbReference type="Proteomes" id="UP001194696"/>
    </source>
</evidence>
<organism evidence="1 2">
    <name type="scientific">Linnemannia gamsii</name>
    <dbReference type="NCBI Taxonomy" id="64522"/>
    <lineage>
        <taxon>Eukaryota</taxon>
        <taxon>Fungi</taxon>
        <taxon>Fungi incertae sedis</taxon>
        <taxon>Mucoromycota</taxon>
        <taxon>Mortierellomycotina</taxon>
        <taxon>Mortierellomycetes</taxon>
        <taxon>Mortierellales</taxon>
        <taxon>Mortierellaceae</taxon>
        <taxon>Linnemannia</taxon>
    </lineage>
</organism>
<name>A0ABQ7JLI3_9FUNG</name>
<dbReference type="InterPro" id="IPR032675">
    <property type="entry name" value="LRR_dom_sf"/>
</dbReference>
<accession>A0ABQ7JLI3</accession>
<comment type="caution">
    <text evidence="1">The sequence shown here is derived from an EMBL/GenBank/DDBJ whole genome shotgun (WGS) entry which is preliminary data.</text>
</comment>
<evidence type="ECO:0008006" key="3">
    <source>
        <dbReference type="Google" id="ProtNLM"/>
    </source>
</evidence>
<reference evidence="1 2" key="1">
    <citation type="journal article" date="2020" name="Fungal Divers.">
        <title>Resolving the Mortierellaceae phylogeny through synthesis of multi-gene phylogenetics and phylogenomics.</title>
        <authorList>
            <person name="Vandepol N."/>
            <person name="Liber J."/>
            <person name="Desiro A."/>
            <person name="Na H."/>
            <person name="Kennedy M."/>
            <person name="Barry K."/>
            <person name="Grigoriev I.V."/>
            <person name="Miller A.N."/>
            <person name="O'Donnell K."/>
            <person name="Stajich J.E."/>
            <person name="Bonito G."/>
        </authorList>
    </citation>
    <scope>NUCLEOTIDE SEQUENCE [LARGE SCALE GENOMIC DNA]</scope>
    <source>
        <strain evidence="1 2">AD045</strain>
    </source>
</reference>
<gene>
    <name evidence="1" type="ORF">BGZ96_002055</name>
</gene>
<proteinExistence type="predicted"/>
<dbReference type="Proteomes" id="UP001194696">
    <property type="component" value="Unassembled WGS sequence"/>
</dbReference>
<protein>
    <recommendedName>
        <fullName evidence="3">F-box domain-containing protein</fullName>
    </recommendedName>
</protein>
<sequence>MTTACESFFILPELVALVTPHLSRQDIVHVIRTNRRLHAICTPLLWHSIHLLDENYVDTPSTAQARLLASPEGLQGLYNNIDAVREVNWKADFSWYYLHAVLTYLTSSPSRSSTGQDSQEDMEQDTISTDELAHLGHGGMGTRDLVNIVPLPPLRRLTMYRAFICTDVYGCTSSLPRTYYRPHQHQTFWLLRLNCSTLVHLELLTLDLNSAPVVRDLCRTLSRLQHLKTFLLHGLAPDEITTRAMEAIFFSCPASLEELYVHPIVEDREATFRLEPSEGDWDFGQGHLDPRREPLQRLRILEIPSSYSGYQAPLPCSILEHCPTLESLLVPSLRDLAASARVAETIGGHCTHITSLVVPQPYRDNKGVTVMSIMEAIPGQQLTTFELFAYLDYFPDRMMAAWTRHSETLQRIKLDNCRTLASAVLRTAIMNCKALEILELTEFYSSMCCLTLEDATMDKWACTRIRTLNIPVKLTPNGKSPLYLTDPSKEWWSKADHAHWEMLGKFYSQIGLLTELRVLDLRSAASIHVPTEDHPNHTQEITFEENCLPGILVLEDPSKRLGYLSKLAGLTKLQELRGSIVWKHMADEERMGKQEVDWFAEHLPALTAAHFLPNGYKYPEEGETKEEEVPWVLQLLQTRRPGLVLSPPLSDNDYL</sequence>
<evidence type="ECO:0000313" key="1">
    <source>
        <dbReference type="EMBL" id="KAG0279137.1"/>
    </source>
</evidence>
<dbReference type="Gene3D" id="3.80.10.10">
    <property type="entry name" value="Ribonuclease Inhibitor"/>
    <property type="match status" value="1"/>
</dbReference>
<dbReference type="SUPFAM" id="SSF52047">
    <property type="entry name" value="RNI-like"/>
    <property type="match status" value="1"/>
</dbReference>
<keyword evidence="2" id="KW-1185">Reference proteome</keyword>
<dbReference type="EMBL" id="JAAAIM010001372">
    <property type="protein sequence ID" value="KAG0279137.1"/>
    <property type="molecule type" value="Genomic_DNA"/>
</dbReference>